<dbReference type="OrthoDB" id="10252486at2759"/>
<evidence type="ECO:0008006" key="5">
    <source>
        <dbReference type="Google" id="ProtNLM"/>
    </source>
</evidence>
<dbReference type="PIRSF" id="PIRSF015730">
    <property type="entry name" value="TFAR19"/>
    <property type="match status" value="1"/>
</dbReference>
<proteinExistence type="inferred from homology"/>
<feature type="region of interest" description="Disordered" evidence="2">
    <location>
        <begin position="102"/>
        <end position="129"/>
    </location>
</feature>
<dbReference type="eggNOG" id="KOG3431">
    <property type="taxonomic scope" value="Eukaryota"/>
</dbReference>
<comment type="caution">
    <text evidence="3">The sequence shown here is derived from an EMBL/GenBank/DDBJ whole genome shotgun (WGS) entry which is preliminary data.</text>
</comment>
<dbReference type="AlphaFoldDB" id="R4XDC2"/>
<dbReference type="Gene3D" id="1.10.8.140">
    <property type="entry name" value="PDCD5-like"/>
    <property type="match status" value="1"/>
</dbReference>
<dbReference type="VEuPathDB" id="FungiDB:TAPDE_001159"/>
<dbReference type="GO" id="GO:0005829">
    <property type="term" value="C:cytosol"/>
    <property type="evidence" value="ECO:0007669"/>
    <property type="project" value="TreeGrafter"/>
</dbReference>
<dbReference type="Proteomes" id="UP000013776">
    <property type="component" value="Unassembled WGS sequence"/>
</dbReference>
<dbReference type="InterPro" id="IPR002836">
    <property type="entry name" value="PDCD5-like"/>
</dbReference>
<keyword evidence="4" id="KW-1185">Reference proteome</keyword>
<reference evidence="3 4" key="1">
    <citation type="journal article" date="2013" name="MBio">
        <title>Genome sequencing of the plant pathogen Taphrina deformans, the causal agent of peach leaf curl.</title>
        <authorList>
            <person name="Cisse O.H."/>
            <person name="Almeida J.M.G.C.F."/>
            <person name="Fonseca A."/>
            <person name="Kumar A.A."/>
            <person name="Salojaervi J."/>
            <person name="Overmyer K."/>
            <person name="Hauser P.M."/>
            <person name="Pagni M."/>
        </authorList>
    </citation>
    <scope>NUCLEOTIDE SEQUENCE [LARGE SCALE GENOMIC DNA]</scope>
    <source>
        <strain evidence="4">PYCC 5710 / ATCC 11124 / CBS 356.35 / IMI 108563 / JCM 9778 / NBRC 8474</strain>
    </source>
</reference>
<protein>
    <recommendedName>
        <fullName evidence="5">DNA-binding TFAR19-related protein</fullName>
    </recommendedName>
</protein>
<comment type="similarity">
    <text evidence="1">Belongs to the PDCD5 family.</text>
</comment>
<sequence length="129" mass="14121">MDDAELSRIRAARLAELQSSRGQGSQGQGDGGPDNSAEVLAQRHAQLSQILAPSARDRLRRIALVKPDRAQGIEELLLRMAKSGQIRQRVTEDELVGLLTEVSSQDSASTSTRGIKNLRRADDSDDDWN</sequence>
<dbReference type="EMBL" id="CAHR02000036">
    <property type="protein sequence ID" value="CCG81339.1"/>
    <property type="molecule type" value="Genomic_DNA"/>
</dbReference>
<evidence type="ECO:0000256" key="1">
    <source>
        <dbReference type="ARBA" id="ARBA00010490"/>
    </source>
</evidence>
<dbReference type="PANTHER" id="PTHR10840:SF0">
    <property type="entry name" value="PROGRAMMED CELL DEATH PROTEIN 5"/>
    <property type="match status" value="1"/>
</dbReference>
<gene>
    <name evidence="3" type="ORF">TAPDE_001159</name>
</gene>
<evidence type="ECO:0000313" key="4">
    <source>
        <dbReference type="Proteomes" id="UP000013776"/>
    </source>
</evidence>
<evidence type="ECO:0000313" key="3">
    <source>
        <dbReference type="EMBL" id="CCG81339.1"/>
    </source>
</evidence>
<dbReference type="STRING" id="1097556.R4XDC2"/>
<feature type="region of interest" description="Disordered" evidence="2">
    <location>
        <begin position="15"/>
        <end position="38"/>
    </location>
</feature>
<dbReference type="GO" id="GO:0003677">
    <property type="term" value="F:DNA binding"/>
    <property type="evidence" value="ECO:0007669"/>
    <property type="project" value="InterPro"/>
</dbReference>
<dbReference type="GO" id="GO:0005634">
    <property type="term" value="C:nucleus"/>
    <property type="evidence" value="ECO:0007669"/>
    <property type="project" value="TreeGrafter"/>
</dbReference>
<name>R4XDC2_TAPDE</name>
<dbReference type="SUPFAM" id="SSF46950">
    <property type="entry name" value="Double-stranded DNA-binding domain"/>
    <property type="match status" value="1"/>
</dbReference>
<feature type="compositionally biased region" description="Polar residues" evidence="2">
    <location>
        <begin position="102"/>
        <end position="114"/>
    </location>
</feature>
<accession>R4XDC2</accession>
<evidence type="ECO:0000256" key="2">
    <source>
        <dbReference type="SAM" id="MobiDB-lite"/>
    </source>
</evidence>
<dbReference type="InterPro" id="IPR036883">
    <property type="entry name" value="PDCD5-like_sf"/>
</dbReference>
<dbReference type="Pfam" id="PF01984">
    <property type="entry name" value="dsDNA_bind"/>
    <property type="match status" value="1"/>
</dbReference>
<organism evidence="3 4">
    <name type="scientific">Taphrina deformans (strain PYCC 5710 / ATCC 11124 / CBS 356.35 / IMI 108563 / JCM 9778 / NBRC 8474)</name>
    <name type="common">Peach leaf curl fungus</name>
    <name type="synonym">Lalaria deformans</name>
    <dbReference type="NCBI Taxonomy" id="1097556"/>
    <lineage>
        <taxon>Eukaryota</taxon>
        <taxon>Fungi</taxon>
        <taxon>Dikarya</taxon>
        <taxon>Ascomycota</taxon>
        <taxon>Taphrinomycotina</taxon>
        <taxon>Taphrinomycetes</taxon>
        <taxon>Taphrinales</taxon>
        <taxon>Taphrinaceae</taxon>
        <taxon>Taphrina</taxon>
    </lineage>
</organism>
<dbReference type="PANTHER" id="PTHR10840">
    <property type="entry name" value="PROGRAMMED CELL DEATH PROTEIN 5"/>
    <property type="match status" value="1"/>
</dbReference>